<dbReference type="InterPro" id="IPR005645">
    <property type="entry name" value="FSH-like_dom"/>
</dbReference>
<organism evidence="4 5">
    <name type="scientific">Fistulifera solaris</name>
    <name type="common">Oleaginous diatom</name>
    <dbReference type="NCBI Taxonomy" id="1519565"/>
    <lineage>
        <taxon>Eukaryota</taxon>
        <taxon>Sar</taxon>
        <taxon>Stramenopiles</taxon>
        <taxon>Ochrophyta</taxon>
        <taxon>Bacillariophyta</taxon>
        <taxon>Bacillariophyceae</taxon>
        <taxon>Bacillariophycidae</taxon>
        <taxon>Naviculales</taxon>
        <taxon>Naviculaceae</taxon>
        <taxon>Fistulifera</taxon>
    </lineage>
</organism>
<dbReference type="InterPro" id="IPR050593">
    <property type="entry name" value="LovG"/>
</dbReference>
<comment type="caution">
    <text evidence="4">The sequence shown here is derived from an EMBL/GenBank/DDBJ whole genome shotgun (WGS) entry which is preliminary data.</text>
</comment>
<dbReference type="PANTHER" id="PTHR48070:SF6">
    <property type="entry name" value="ESTERASE OVCA2"/>
    <property type="match status" value="1"/>
</dbReference>
<dbReference type="GO" id="GO:0005737">
    <property type="term" value="C:cytoplasm"/>
    <property type="evidence" value="ECO:0007669"/>
    <property type="project" value="TreeGrafter"/>
</dbReference>
<dbReference type="Pfam" id="PF03959">
    <property type="entry name" value="FSH1"/>
    <property type="match status" value="1"/>
</dbReference>
<dbReference type="Proteomes" id="UP000198406">
    <property type="component" value="Unassembled WGS sequence"/>
</dbReference>
<dbReference type="AlphaFoldDB" id="A0A1Z5JQA2"/>
<evidence type="ECO:0000256" key="1">
    <source>
        <dbReference type="ARBA" id="ARBA00022801"/>
    </source>
</evidence>
<dbReference type="EMBL" id="BDSP01000102">
    <property type="protein sequence ID" value="GAX16210.1"/>
    <property type="molecule type" value="Genomic_DNA"/>
</dbReference>
<protein>
    <recommendedName>
        <fullName evidence="3">Serine hydrolase domain-containing protein</fullName>
    </recommendedName>
</protein>
<sequence length="366" mass="40277">MAACLPLRILCLHDSHSNAEHLKTELDVLGKRLFVKHGGIDLVYVNSPIALHVETERVWWEAVKQLPALSSQQKQHQEDLVFDSDNDDEEENDENGSIDSSQDRELSLQPASETEGIPEMDDLAVPYYRGLDASLQLLRQIWMSQPFWGILGVGQGAAVAALLTLILQSSEDPVPPPSFAIFVRGQTLLPEPECLINQFPCLHILDTHDTLHREGTLLSQQFAGTIASVLLPDQRLGKDAFNVMGKFILDQKKTAMGSGRDLVLLQNALYFTEQQAADKIALEIAKNPPAPLMAIIRPQHVAGWQGNKRRQPGEEGGGAPCPSEFLLKRDKRPNQHKTGGGGVSRVHPNQRAEGESSSSVENSTES</sequence>
<evidence type="ECO:0000313" key="4">
    <source>
        <dbReference type="EMBL" id="GAX16210.1"/>
    </source>
</evidence>
<keyword evidence="1" id="KW-0378">Hydrolase</keyword>
<dbReference type="GO" id="GO:0016787">
    <property type="term" value="F:hydrolase activity"/>
    <property type="evidence" value="ECO:0007669"/>
    <property type="project" value="UniProtKB-KW"/>
</dbReference>
<name>A0A1Z5JQA2_FISSO</name>
<dbReference type="GO" id="GO:0005634">
    <property type="term" value="C:nucleus"/>
    <property type="evidence" value="ECO:0007669"/>
    <property type="project" value="TreeGrafter"/>
</dbReference>
<dbReference type="OrthoDB" id="414698at2759"/>
<dbReference type="Gene3D" id="3.40.50.1820">
    <property type="entry name" value="alpha/beta hydrolase"/>
    <property type="match status" value="1"/>
</dbReference>
<feature type="compositionally biased region" description="Low complexity" evidence="2">
    <location>
        <begin position="355"/>
        <end position="366"/>
    </location>
</feature>
<feature type="domain" description="Serine hydrolase" evidence="3">
    <location>
        <begin position="7"/>
        <end position="214"/>
    </location>
</feature>
<feature type="compositionally biased region" description="Acidic residues" evidence="2">
    <location>
        <begin position="80"/>
        <end position="96"/>
    </location>
</feature>
<dbReference type="InParanoid" id="A0A1Z5JQA2"/>
<gene>
    <name evidence="4" type="ORF">FisN_3Hh308</name>
</gene>
<feature type="region of interest" description="Disordered" evidence="2">
    <location>
        <begin position="305"/>
        <end position="366"/>
    </location>
</feature>
<feature type="region of interest" description="Disordered" evidence="2">
    <location>
        <begin position="74"/>
        <end position="115"/>
    </location>
</feature>
<accession>A0A1Z5JQA2</accession>
<evidence type="ECO:0000256" key="2">
    <source>
        <dbReference type="SAM" id="MobiDB-lite"/>
    </source>
</evidence>
<proteinExistence type="predicted"/>
<reference evidence="4 5" key="1">
    <citation type="journal article" date="2015" name="Plant Cell">
        <title>Oil accumulation by the oleaginous diatom Fistulifera solaris as revealed by the genome and transcriptome.</title>
        <authorList>
            <person name="Tanaka T."/>
            <person name="Maeda Y."/>
            <person name="Veluchamy A."/>
            <person name="Tanaka M."/>
            <person name="Abida H."/>
            <person name="Marechal E."/>
            <person name="Bowler C."/>
            <person name="Muto M."/>
            <person name="Sunaga Y."/>
            <person name="Tanaka M."/>
            <person name="Yoshino T."/>
            <person name="Taniguchi T."/>
            <person name="Fukuda Y."/>
            <person name="Nemoto M."/>
            <person name="Matsumoto M."/>
            <person name="Wong P.S."/>
            <person name="Aburatani S."/>
            <person name="Fujibuchi W."/>
        </authorList>
    </citation>
    <scope>NUCLEOTIDE SEQUENCE [LARGE SCALE GENOMIC DNA]</scope>
    <source>
        <strain evidence="4 5">JPCC DA0580</strain>
    </source>
</reference>
<evidence type="ECO:0000313" key="5">
    <source>
        <dbReference type="Proteomes" id="UP000198406"/>
    </source>
</evidence>
<dbReference type="PANTHER" id="PTHR48070">
    <property type="entry name" value="ESTERASE OVCA2"/>
    <property type="match status" value="1"/>
</dbReference>
<evidence type="ECO:0000259" key="3">
    <source>
        <dbReference type="Pfam" id="PF03959"/>
    </source>
</evidence>
<dbReference type="InterPro" id="IPR029058">
    <property type="entry name" value="AB_hydrolase_fold"/>
</dbReference>
<keyword evidence="5" id="KW-1185">Reference proteome</keyword>